<gene>
    <name evidence="2" type="ORF">J2S57_002649</name>
</gene>
<proteinExistence type="predicted"/>
<dbReference type="CDD" id="cd03886">
    <property type="entry name" value="M20_Acy1"/>
    <property type="match status" value="1"/>
</dbReference>
<dbReference type="Pfam" id="PF07687">
    <property type="entry name" value="M20_dimer"/>
    <property type="match status" value="1"/>
</dbReference>
<keyword evidence="2" id="KW-0378">Hydrolase</keyword>
<sequence length="381" mass="39740">MIDLVALRRELHADPEVGLQLPRTRSRVLEALRGADLEITRGQGLSSVTAVLRGGRPGPSVLLRGDMDGLPIAEDTGLPFASTNGAMHACGHDLHTAALVGAAHQLAADRENLSGDVVFMFQPGEEGHGGAKAMLAEGVLAASGSKPVAAYALHVMSDLPHGVFFGRPGPIMAAYSTLRIEVIGRGGHGGRPHEALDPIPVAAQIMTAVQTYVARRFNAFDPVVLTFGEFHAGTAPNVIAERATLNAGIRTFSPAHTRRIAVELPALAEELAVASGCRADVTFTPVMAPTVNDPQAATVLEQVARTLGTYVELENPRSGSEDFSEILAQVPGAFGYLGAAFPDSEPQAGNHSPRAVFDDSLLADAAGLLAGCARHHLCTGS</sequence>
<dbReference type="GO" id="GO:0047980">
    <property type="term" value="F:hippurate hydrolase activity"/>
    <property type="evidence" value="ECO:0007669"/>
    <property type="project" value="UniProtKB-EC"/>
</dbReference>
<dbReference type="Gene3D" id="3.30.70.360">
    <property type="match status" value="1"/>
</dbReference>
<dbReference type="SUPFAM" id="SSF55031">
    <property type="entry name" value="Bacterial exopeptidase dimerisation domain"/>
    <property type="match status" value="1"/>
</dbReference>
<dbReference type="EC" id="3.5.1.32" evidence="2"/>
<dbReference type="SUPFAM" id="SSF53187">
    <property type="entry name" value="Zn-dependent exopeptidases"/>
    <property type="match status" value="1"/>
</dbReference>
<dbReference type="RefSeq" id="WP_307242229.1">
    <property type="nucleotide sequence ID" value="NZ_JAUSQZ010000001.1"/>
</dbReference>
<accession>A0ABT9P2J2</accession>
<dbReference type="Pfam" id="PF01546">
    <property type="entry name" value="Peptidase_M20"/>
    <property type="match status" value="1"/>
</dbReference>
<dbReference type="InterPro" id="IPR017439">
    <property type="entry name" value="Amidohydrolase"/>
</dbReference>
<evidence type="ECO:0000259" key="1">
    <source>
        <dbReference type="Pfam" id="PF07687"/>
    </source>
</evidence>
<dbReference type="Proteomes" id="UP001235712">
    <property type="component" value="Unassembled WGS sequence"/>
</dbReference>
<dbReference type="EMBL" id="JAUSQZ010000001">
    <property type="protein sequence ID" value="MDP9826900.1"/>
    <property type="molecule type" value="Genomic_DNA"/>
</dbReference>
<feature type="domain" description="Peptidase M20 dimerisation" evidence="1">
    <location>
        <begin position="177"/>
        <end position="259"/>
    </location>
</feature>
<dbReference type="InterPro" id="IPR036264">
    <property type="entry name" value="Bact_exopeptidase_dim_dom"/>
</dbReference>
<dbReference type="PIRSF" id="PIRSF005962">
    <property type="entry name" value="Pept_M20D_amidohydro"/>
    <property type="match status" value="1"/>
</dbReference>
<name>A0ABT9P2J2_9ACTN</name>
<organism evidence="2 3">
    <name type="scientific">Kineosporia succinea</name>
    <dbReference type="NCBI Taxonomy" id="84632"/>
    <lineage>
        <taxon>Bacteria</taxon>
        <taxon>Bacillati</taxon>
        <taxon>Actinomycetota</taxon>
        <taxon>Actinomycetes</taxon>
        <taxon>Kineosporiales</taxon>
        <taxon>Kineosporiaceae</taxon>
        <taxon>Kineosporia</taxon>
    </lineage>
</organism>
<dbReference type="NCBIfam" id="TIGR01891">
    <property type="entry name" value="amidohydrolases"/>
    <property type="match status" value="1"/>
</dbReference>
<evidence type="ECO:0000313" key="3">
    <source>
        <dbReference type="Proteomes" id="UP001235712"/>
    </source>
</evidence>
<dbReference type="InterPro" id="IPR011650">
    <property type="entry name" value="Peptidase_M20_dimer"/>
</dbReference>
<evidence type="ECO:0000313" key="2">
    <source>
        <dbReference type="EMBL" id="MDP9826900.1"/>
    </source>
</evidence>
<dbReference type="PANTHER" id="PTHR11014:SF63">
    <property type="entry name" value="METALLOPEPTIDASE, PUTATIVE (AFU_ORTHOLOGUE AFUA_6G09600)-RELATED"/>
    <property type="match status" value="1"/>
</dbReference>
<protein>
    <submittedName>
        <fullName evidence="2">Hippurate hydrolase</fullName>
        <ecNumber evidence="2">3.5.1.32</ecNumber>
    </submittedName>
</protein>
<comment type="caution">
    <text evidence="2">The sequence shown here is derived from an EMBL/GenBank/DDBJ whole genome shotgun (WGS) entry which is preliminary data.</text>
</comment>
<reference evidence="2 3" key="1">
    <citation type="submission" date="2023-07" db="EMBL/GenBank/DDBJ databases">
        <title>Sequencing the genomes of 1000 actinobacteria strains.</title>
        <authorList>
            <person name="Klenk H.-P."/>
        </authorList>
    </citation>
    <scope>NUCLEOTIDE SEQUENCE [LARGE SCALE GENOMIC DNA]</scope>
    <source>
        <strain evidence="2 3">DSM 44388</strain>
    </source>
</reference>
<dbReference type="PANTHER" id="PTHR11014">
    <property type="entry name" value="PEPTIDASE M20 FAMILY MEMBER"/>
    <property type="match status" value="1"/>
</dbReference>
<dbReference type="InterPro" id="IPR002933">
    <property type="entry name" value="Peptidase_M20"/>
</dbReference>
<keyword evidence="3" id="KW-1185">Reference proteome</keyword>
<dbReference type="Gene3D" id="3.40.630.10">
    <property type="entry name" value="Zn peptidases"/>
    <property type="match status" value="1"/>
</dbReference>